<reference evidence="10 11" key="1">
    <citation type="submission" date="2018-06" db="EMBL/GenBank/DDBJ databases">
        <title>Genomic Encyclopedia of Type Strains, Phase III (KMG-III): the genomes of soil and plant-associated and newly described type strains.</title>
        <authorList>
            <person name="Whitman W."/>
        </authorList>
    </citation>
    <scope>NUCLEOTIDE SEQUENCE [LARGE SCALE GENOMIC DNA]</scope>
    <source>
        <strain evidence="10 11">CECT 7732</strain>
    </source>
</reference>
<evidence type="ECO:0000256" key="4">
    <source>
        <dbReference type="ARBA" id="ARBA00022603"/>
    </source>
</evidence>
<name>A0A366D042_9GAMM</name>
<dbReference type="CDD" id="cd11645">
    <property type="entry name" value="Precorrin_2_C20_MT"/>
    <property type="match status" value="1"/>
</dbReference>
<comment type="pathway">
    <text evidence="1">Cofactor biosynthesis; adenosylcobalamin biosynthesis.</text>
</comment>
<dbReference type="NCBIfam" id="TIGR01467">
    <property type="entry name" value="cobI_cbiL"/>
    <property type="match status" value="1"/>
</dbReference>
<organism evidence="10 11">
    <name type="scientific">Marinomonas aquiplantarum</name>
    <dbReference type="NCBI Taxonomy" id="491951"/>
    <lineage>
        <taxon>Bacteria</taxon>
        <taxon>Pseudomonadati</taxon>
        <taxon>Pseudomonadota</taxon>
        <taxon>Gammaproteobacteria</taxon>
        <taxon>Oceanospirillales</taxon>
        <taxon>Oceanospirillaceae</taxon>
        <taxon>Marinomonas</taxon>
    </lineage>
</organism>
<evidence type="ECO:0000256" key="3">
    <source>
        <dbReference type="ARBA" id="ARBA00022573"/>
    </source>
</evidence>
<keyword evidence="11" id="KW-1185">Reference proteome</keyword>
<dbReference type="UniPathway" id="UPA00148"/>
<dbReference type="PIRSF" id="PIRSF036427">
    <property type="entry name" value="Precrrn-2_mtase"/>
    <property type="match status" value="1"/>
</dbReference>
<evidence type="ECO:0000313" key="10">
    <source>
        <dbReference type="EMBL" id="RBO83296.1"/>
    </source>
</evidence>
<dbReference type="Gene3D" id="3.40.1010.10">
    <property type="entry name" value="Cobalt-precorrin-4 Transmethylase, Domain 1"/>
    <property type="match status" value="1"/>
</dbReference>
<dbReference type="InterPro" id="IPR003043">
    <property type="entry name" value="Uropor_MeTrfase_CS"/>
</dbReference>
<keyword evidence="6" id="KW-0949">S-adenosyl-L-methionine</keyword>
<evidence type="ECO:0000256" key="5">
    <source>
        <dbReference type="ARBA" id="ARBA00022679"/>
    </source>
</evidence>
<dbReference type="RefSeq" id="WP_113874251.1">
    <property type="nucleotide sequence ID" value="NZ_QNRF01000004.1"/>
</dbReference>
<dbReference type="InterPro" id="IPR012382">
    <property type="entry name" value="CobI/CbiL"/>
</dbReference>
<dbReference type="InterPro" id="IPR035996">
    <property type="entry name" value="4pyrrol_Methylase_sf"/>
</dbReference>
<accession>A0A366D042</accession>
<evidence type="ECO:0000256" key="2">
    <source>
        <dbReference type="ARBA" id="ARBA00005879"/>
    </source>
</evidence>
<dbReference type="PROSITE" id="PS00840">
    <property type="entry name" value="SUMT_2"/>
    <property type="match status" value="1"/>
</dbReference>
<proteinExistence type="inferred from homology"/>
<dbReference type="Proteomes" id="UP000252086">
    <property type="component" value="Unassembled WGS sequence"/>
</dbReference>
<keyword evidence="4 8" id="KW-0489">Methyltransferase</keyword>
<dbReference type="SUPFAM" id="SSF53790">
    <property type="entry name" value="Tetrapyrrole methylase"/>
    <property type="match status" value="1"/>
</dbReference>
<dbReference type="PANTHER" id="PTHR43467:SF2">
    <property type="entry name" value="COBALT-PRECORRIN-2 C(20)-METHYLTRANSFERASE"/>
    <property type="match status" value="1"/>
</dbReference>
<evidence type="ECO:0000313" key="11">
    <source>
        <dbReference type="Proteomes" id="UP000252086"/>
    </source>
</evidence>
<dbReference type="GO" id="GO:0009236">
    <property type="term" value="P:cobalamin biosynthetic process"/>
    <property type="evidence" value="ECO:0007669"/>
    <property type="project" value="UniProtKB-UniRule"/>
</dbReference>
<dbReference type="InterPro" id="IPR014777">
    <property type="entry name" value="4pyrrole_Mease_sub1"/>
</dbReference>
<dbReference type="OrthoDB" id="9804789at2"/>
<evidence type="ECO:0000259" key="9">
    <source>
        <dbReference type="Pfam" id="PF00590"/>
    </source>
</evidence>
<comment type="similarity">
    <text evidence="2 7 8">Belongs to the precorrin methyltransferase family.</text>
</comment>
<dbReference type="InterPro" id="IPR000878">
    <property type="entry name" value="4pyrrol_Mease"/>
</dbReference>
<dbReference type="PANTHER" id="PTHR43467">
    <property type="entry name" value="COBALT-PRECORRIN-2 C(20)-METHYLTRANSFERASE"/>
    <property type="match status" value="1"/>
</dbReference>
<evidence type="ECO:0000256" key="6">
    <source>
        <dbReference type="ARBA" id="ARBA00022691"/>
    </source>
</evidence>
<dbReference type="InterPro" id="IPR006364">
    <property type="entry name" value="CobI/CbiL/CobIJ_dom"/>
</dbReference>
<dbReference type="Pfam" id="PF00590">
    <property type="entry name" value="TP_methylase"/>
    <property type="match status" value="1"/>
</dbReference>
<dbReference type="GO" id="GO:0032259">
    <property type="term" value="P:methylation"/>
    <property type="evidence" value="ECO:0007669"/>
    <property type="project" value="UniProtKB-KW"/>
</dbReference>
<dbReference type="Gene3D" id="3.30.950.10">
    <property type="entry name" value="Methyltransferase, Cobalt-precorrin-4 Transmethylase, Domain 2"/>
    <property type="match status" value="1"/>
</dbReference>
<evidence type="ECO:0000256" key="7">
    <source>
        <dbReference type="PIRNR" id="PIRNR036427"/>
    </source>
</evidence>
<evidence type="ECO:0000256" key="1">
    <source>
        <dbReference type="ARBA" id="ARBA00004953"/>
    </source>
</evidence>
<comment type="caution">
    <text evidence="10">The sequence shown here is derived from an EMBL/GenBank/DDBJ whole genome shotgun (WGS) entry which is preliminary data.</text>
</comment>
<dbReference type="GO" id="GO:0030788">
    <property type="term" value="F:precorrin-2 C20-methyltransferase activity"/>
    <property type="evidence" value="ECO:0007669"/>
    <property type="project" value="InterPro"/>
</dbReference>
<dbReference type="EMBL" id="QNRF01000004">
    <property type="protein sequence ID" value="RBO83296.1"/>
    <property type="molecule type" value="Genomic_DNA"/>
</dbReference>
<dbReference type="InterPro" id="IPR014776">
    <property type="entry name" value="4pyrrole_Mease_sub2"/>
</dbReference>
<gene>
    <name evidence="10" type="ORF">DFP76_104111</name>
</gene>
<keyword evidence="3" id="KW-0169">Cobalamin biosynthesis</keyword>
<protein>
    <submittedName>
        <fullName evidence="10">Precorrin-2/cobalt-factor-2 C20-methyltransferase</fullName>
    </submittedName>
</protein>
<dbReference type="AlphaFoldDB" id="A0A366D042"/>
<evidence type="ECO:0000256" key="8">
    <source>
        <dbReference type="RuleBase" id="RU003960"/>
    </source>
</evidence>
<keyword evidence="5 8" id="KW-0808">Transferase</keyword>
<sequence>MSTVIHNPKSTNQGRFIGVGVGPGDPELITLKALRLIQNAQVVSFLANDQGTSQAKSIAREAFSAVQHPQQEIAINMPMSTDRELANQAYDDGAKRITQALEKGLDVVFLCEGDPLFFGSFAYLLERITDSFECQVVPGVSSINAAASALRHPLTVLKESFAVVSGRHSAKQIDTALAEHDTVVIMKAGRARPKILTALRKTQRLEEAKYLEYIGRDNERIVEDVSQLEDKAGPYFSLFVVTKTERGTR</sequence>
<feature type="domain" description="Tetrapyrrole methylase" evidence="9">
    <location>
        <begin position="16"/>
        <end position="223"/>
    </location>
</feature>